<gene>
    <name evidence="2" type="ORF">PHACADRAFT_262215</name>
</gene>
<evidence type="ECO:0000313" key="3">
    <source>
        <dbReference type="Proteomes" id="UP000008370"/>
    </source>
</evidence>
<dbReference type="RefSeq" id="XP_007399633.1">
    <property type="nucleotide sequence ID" value="XM_007399571.1"/>
</dbReference>
<sequence>MSRDVLSPLAGFSPLLSLQTGRQRRQARVPSPIVVPGYPVDEHAARIRSAQAPAGTSQSVRSSVPPTILAQAARPPPPSSAPAYSARLQQPARPAFPTVSPTPPTSISPPYHAAPPAVAAPHIQAAPYAQRVYNVPSSAGNATGPFMRAQPQTTFFVAPQVPQTSAAAPVFPPRPQSAPPCRPMLVPVDPSQVNGGDVIWFDGRPYDKATYARSLSPQMRIELAKQVVRDNPGRKVPFLKWQVQCKFGFDPDDYRDVARVIELSRPREPAVPPLSRVSPESRALILGEPQQQKCRNPFKRHPIKSYSCNNVDGFVDSENRSLDIYEDGWPRTTGSSAAVNPSVGPVLGQPVPSIVVVPQTGGYQLQPTVRSAHYQYRPA</sequence>
<dbReference type="HOGENOM" id="CLU_729790_0_0_1"/>
<evidence type="ECO:0000313" key="2">
    <source>
        <dbReference type="EMBL" id="EKM51838.1"/>
    </source>
</evidence>
<dbReference type="OrthoDB" id="10608219at2759"/>
<feature type="region of interest" description="Disordered" evidence="1">
    <location>
        <begin position="1"/>
        <end position="36"/>
    </location>
</feature>
<accession>K5VKE1</accession>
<dbReference type="Proteomes" id="UP000008370">
    <property type="component" value="Unassembled WGS sequence"/>
</dbReference>
<name>K5VKE1_PHACS</name>
<keyword evidence="3" id="KW-1185">Reference proteome</keyword>
<dbReference type="EMBL" id="JH930476">
    <property type="protein sequence ID" value="EKM51838.1"/>
    <property type="molecule type" value="Genomic_DNA"/>
</dbReference>
<reference evidence="2 3" key="1">
    <citation type="journal article" date="2012" name="BMC Genomics">
        <title>Comparative genomics of the white-rot fungi, Phanerochaete carnosa and P. chrysosporium, to elucidate the genetic basis of the distinct wood types they colonize.</title>
        <authorList>
            <person name="Suzuki H."/>
            <person name="MacDonald J."/>
            <person name="Syed K."/>
            <person name="Salamov A."/>
            <person name="Hori C."/>
            <person name="Aerts A."/>
            <person name="Henrissat B."/>
            <person name="Wiebenga A."/>
            <person name="vanKuyk P.A."/>
            <person name="Barry K."/>
            <person name="Lindquist E."/>
            <person name="LaButti K."/>
            <person name="Lapidus A."/>
            <person name="Lucas S."/>
            <person name="Coutinho P."/>
            <person name="Gong Y."/>
            <person name="Samejima M."/>
            <person name="Mahadevan R."/>
            <person name="Abou-Zaid M."/>
            <person name="de Vries R.P."/>
            <person name="Igarashi K."/>
            <person name="Yadav J.S."/>
            <person name="Grigoriev I.V."/>
            <person name="Master E.R."/>
        </authorList>
    </citation>
    <scope>NUCLEOTIDE SEQUENCE [LARGE SCALE GENOMIC DNA]</scope>
    <source>
        <strain evidence="2 3">HHB-10118-sp</strain>
    </source>
</reference>
<dbReference type="KEGG" id="pco:PHACADRAFT_262215"/>
<dbReference type="AlphaFoldDB" id="K5VKE1"/>
<dbReference type="InParanoid" id="K5VKE1"/>
<protein>
    <submittedName>
        <fullName evidence="2">Uncharacterized protein</fullName>
    </submittedName>
</protein>
<organism evidence="2 3">
    <name type="scientific">Phanerochaete carnosa (strain HHB-10118-sp)</name>
    <name type="common">White-rot fungus</name>
    <name type="synonym">Peniophora carnosa</name>
    <dbReference type="NCBI Taxonomy" id="650164"/>
    <lineage>
        <taxon>Eukaryota</taxon>
        <taxon>Fungi</taxon>
        <taxon>Dikarya</taxon>
        <taxon>Basidiomycota</taxon>
        <taxon>Agaricomycotina</taxon>
        <taxon>Agaricomycetes</taxon>
        <taxon>Polyporales</taxon>
        <taxon>Phanerochaetaceae</taxon>
        <taxon>Phanerochaete</taxon>
    </lineage>
</organism>
<dbReference type="GeneID" id="18918217"/>
<evidence type="ECO:0000256" key="1">
    <source>
        <dbReference type="SAM" id="MobiDB-lite"/>
    </source>
</evidence>
<proteinExistence type="predicted"/>